<dbReference type="Gene3D" id="2.60.120.330">
    <property type="entry name" value="B-lactam Antibiotic, Isopenicillin N Synthase, Chain"/>
    <property type="match status" value="1"/>
</dbReference>
<comment type="caution">
    <text evidence="3">The sequence shown here is derived from an EMBL/GenBank/DDBJ whole genome shotgun (WGS) entry which is preliminary data.</text>
</comment>
<dbReference type="InterPro" id="IPR027443">
    <property type="entry name" value="IPNS-like_sf"/>
</dbReference>
<dbReference type="Pfam" id="PF03171">
    <property type="entry name" value="2OG-FeII_Oxy"/>
    <property type="match status" value="1"/>
</dbReference>
<protein>
    <submittedName>
        <fullName evidence="3">Fe2OG dioxygenase domain-containing protein</fullName>
    </submittedName>
</protein>
<proteinExistence type="predicted"/>
<dbReference type="Proteomes" id="UP001465668">
    <property type="component" value="Unassembled WGS sequence"/>
</dbReference>
<accession>A0ABR2Y0U3</accession>
<sequence length="145" mass="16446">MQPPSQIKESGRTRTPQAGQWIDVPVQPGTFVVNIGQAFKVVTDGVCKATTHRVLSGPSERYSVPFFQGVRRDLTKRDAQALKNHFASFDTGTESIEGREIDSAFLRGKYDTWGATHLRTKIRSHRTNGKKFYPEIFEQYIQDDN</sequence>
<keyword evidence="3" id="KW-0560">Oxidoreductase</keyword>
<organism evidence="3 4">
    <name type="scientific">Seiridium cardinale</name>
    <dbReference type="NCBI Taxonomy" id="138064"/>
    <lineage>
        <taxon>Eukaryota</taxon>
        <taxon>Fungi</taxon>
        <taxon>Dikarya</taxon>
        <taxon>Ascomycota</taxon>
        <taxon>Pezizomycotina</taxon>
        <taxon>Sordariomycetes</taxon>
        <taxon>Xylariomycetidae</taxon>
        <taxon>Amphisphaeriales</taxon>
        <taxon>Sporocadaceae</taxon>
        <taxon>Seiridium</taxon>
    </lineage>
</organism>
<feature type="region of interest" description="Disordered" evidence="1">
    <location>
        <begin position="1"/>
        <end position="20"/>
    </location>
</feature>
<keyword evidence="3" id="KW-0223">Dioxygenase</keyword>
<evidence type="ECO:0000259" key="2">
    <source>
        <dbReference type="Pfam" id="PF03171"/>
    </source>
</evidence>
<evidence type="ECO:0000256" key="1">
    <source>
        <dbReference type="SAM" id="MobiDB-lite"/>
    </source>
</evidence>
<dbReference type="SUPFAM" id="SSF51197">
    <property type="entry name" value="Clavaminate synthase-like"/>
    <property type="match status" value="1"/>
</dbReference>
<dbReference type="EMBL" id="JARVKM010000009">
    <property type="protein sequence ID" value="KAK9779674.1"/>
    <property type="molecule type" value="Genomic_DNA"/>
</dbReference>
<dbReference type="InterPro" id="IPR044861">
    <property type="entry name" value="IPNS-like_FE2OG_OXY"/>
</dbReference>
<reference evidence="3 4" key="1">
    <citation type="submission" date="2024-02" db="EMBL/GenBank/DDBJ databases">
        <title>First draft genome assembly of two strains of Seiridium cardinale.</title>
        <authorList>
            <person name="Emiliani G."/>
            <person name="Scali E."/>
        </authorList>
    </citation>
    <scope>NUCLEOTIDE SEQUENCE [LARGE SCALE GENOMIC DNA]</scope>
    <source>
        <strain evidence="3 4">BM-138-000479</strain>
    </source>
</reference>
<feature type="compositionally biased region" description="Polar residues" evidence="1">
    <location>
        <begin position="1"/>
        <end position="18"/>
    </location>
</feature>
<evidence type="ECO:0000313" key="4">
    <source>
        <dbReference type="Proteomes" id="UP001465668"/>
    </source>
</evidence>
<keyword evidence="4" id="KW-1185">Reference proteome</keyword>
<feature type="domain" description="Isopenicillin N synthase-like Fe(2+) 2OG dioxygenase" evidence="2">
    <location>
        <begin position="19"/>
        <end position="68"/>
    </location>
</feature>
<gene>
    <name evidence="3" type="ORF">SCAR479_03281</name>
</gene>
<name>A0ABR2Y0U3_9PEZI</name>
<evidence type="ECO:0000313" key="3">
    <source>
        <dbReference type="EMBL" id="KAK9779674.1"/>
    </source>
</evidence>
<dbReference type="GO" id="GO:0051213">
    <property type="term" value="F:dioxygenase activity"/>
    <property type="evidence" value="ECO:0007669"/>
    <property type="project" value="UniProtKB-KW"/>
</dbReference>